<evidence type="ECO:0000256" key="4">
    <source>
        <dbReference type="ARBA" id="ARBA00022801"/>
    </source>
</evidence>
<feature type="active site" description="Proton donor" evidence="6">
    <location>
        <position position="35"/>
    </location>
</feature>
<sequence length="270" mass="30555">NAWFGSPGPLKMASPSNPNHSEPQDRRFLMLFDFDETIISENSDDAAVSVLPGQQLPAWLINSYREGHYHEFSAKIMAYIGDQGVTKESIQAAIEKIPPNPGFVDLFRYLQSHQQDFEMVVVSDANTYFIETWLEHAGVRQLFRKIFTNPSHFDAAGRLVLRPFHSHSCPRCPENMCKQAILQEYVAVREKERGGVGFQRVFYVGDGSNDVCPTQALGPQDTAFARRDYPMHRLLLEMQQSQSAKFKANLVPWASGADIADCLDKIIRET</sequence>
<keyword evidence="4" id="KW-0378">Hydrolase</keyword>
<dbReference type="Ensembl" id="ENSFHET00000001871.1">
    <property type="protein sequence ID" value="ENSFHEP00000008604.1"/>
    <property type="gene ID" value="ENSFHEG00000009793.1"/>
</dbReference>
<evidence type="ECO:0000313" key="10">
    <source>
        <dbReference type="Ensembl" id="ENSFHEP00000008604.1"/>
    </source>
</evidence>
<dbReference type="Proteomes" id="UP000265000">
    <property type="component" value="Unplaced"/>
</dbReference>
<protein>
    <submittedName>
        <fullName evidence="10">Phosphoethanolamine/phosphocholine phosphatase 1</fullName>
    </submittedName>
</protein>
<dbReference type="NCBIfam" id="TIGR01489">
    <property type="entry name" value="DKMTPPase-SF"/>
    <property type="match status" value="1"/>
</dbReference>
<feature type="binding site" evidence="8">
    <location>
        <position position="206"/>
    </location>
    <ligand>
        <name>Mg(2+)</name>
        <dbReference type="ChEBI" id="CHEBI:18420"/>
    </ligand>
</feature>
<reference evidence="10" key="2">
    <citation type="submission" date="2025-09" db="UniProtKB">
        <authorList>
            <consortium name="Ensembl"/>
        </authorList>
    </citation>
    <scope>IDENTIFICATION</scope>
</reference>
<keyword evidence="11" id="KW-1185">Reference proteome</keyword>
<accession>A0A3Q2P850</accession>
<evidence type="ECO:0000256" key="8">
    <source>
        <dbReference type="PIRSR" id="PIRSR031051-3"/>
    </source>
</evidence>
<evidence type="ECO:0000256" key="6">
    <source>
        <dbReference type="PIRSR" id="PIRSR031051-1"/>
    </source>
</evidence>
<dbReference type="InterPro" id="IPR006384">
    <property type="entry name" value="HAD_hydro_PyrdxlP_Pase-like"/>
</dbReference>
<evidence type="ECO:0000256" key="9">
    <source>
        <dbReference type="SAM" id="MobiDB-lite"/>
    </source>
</evidence>
<feature type="binding site" evidence="7">
    <location>
        <position position="44"/>
    </location>
    <ligand>
        <name>substrate</name>
    </ligand>
</feature>
<evidence type="ECO:0000313" key="11">
    <source>
        <dbReference type="Proteomes" id="UP000265000"/>
    </source>
</evidence>
<dbReference type="InterPro" id="IPR016965">
    <property type="entry name" value="Pase_PHOSPHO-typ"/>
</dbReference>
<reference evidence="10" key="1">
    <citation type="submission" date="2025-08" db="UniProtKB">
        <authorList>
            <consortium name="Ensembl"/>
        </authorList>
    </citation>
    <scope>IDENTIFICATION</scope>
</reference>
<dbReference type="SUPFAM" id="SSF56784">
    <property type="entry name" value="HAD-like"/>
    <property type="match status" value="1"/>
</dbReference>
<evidence type="ECO:0000256" key="2">
    <source>
        <dbReference type="ARBA" id="ARBA00008541"/>
    </source>
</evidence>
<dbReference type="InterPro" id="IPR036412">
    <property type="entry name" value="HAD-like_sf"/>
</dbReference>
<dbReference type="GO" id="GO:0046872">
    <property type="term" value="F:metal ion binding"/>
    <property type="evidence" value="ECO:0007669"/>
    <property type="project" value="UniProtKB-KW"/>
</dbReference>
<dbReference type="STRING" id="8078.ENSFHEP00000008604"/>
<dbReference type="PIRSF" id="PIRSF031051">
    <property type="entry name" value="PyrdxlP_Pase_PHOSPHO2"/>
    <property type="match status" value="1"/>
</dbReference>
<evidence type="ECO:0000256" key="1">
    <source>
        <dbReference type="ARBA" id="ARBA00001946"/>
    </source>
</evidence>
<comment type="cofactor">
    <cofactor evidence="1 8">
        <name>Mg(2+)</name>
        <dbReference type="ChEBI" id="CHEBI:18420"/>
    </cofactor>
</comment>
<evidence type="ECO:0000256" key="5">
    <source>
        <dbReference type="ARBA" id="ARBA00022842"/>
    </source>
</evidence>
<dbReference type="InterPro" id="IPR023214">
    <property type="entry name" value="HAD_sf"/>
</dbReference>
<feature type="binding site" evidence="7">
    <location>
        <position position="124"/>
    </location>
    <ligand>
        <name>substrate</name>
    </ligand>
</feature>
<keyword evidence="5 8" id="KW-0460">Magnesium</keyword>
<proteinExistence type="inferred from homology"/>
<feature type="region of interest" description="Disordered" evidence="9">
    <location>
        <begin position="1"/>
        <end position="22"/>
    </location>
</feature>
<feature type="binding site" evidence="8">
    <location>
        <position position="33"/>
    </location>
    <ligand>
        <name>Mg(2+)</name>
        <dbReference type="ChEBI" id="CHEBI:18420"/>
    </ligand>
</feature>
<dbReference type="NCBIfam" id="TIGR01488">
    <property type="entry name" value="HAD-SF-IB"/>
    <property type="match status" value="1"/>
</dbReference>
<dbReference type="GeneTree" id="ENSGT00390000007741"/>
<dbReference type="PANTHER" id="PTHR20889:SF2">
    <property type="entry name" value="PHOSPHOETHANOLAMINE_PHOSPHOCHOLINE PHOSPHATASE"/>
    <property type="match status" value="1"/>
</dbReference>
<organism evidence="10 11">
    <name type="scientific">Fundulus heteroclitus</name>
    <name type="common">Killifish</name>
    <name type="synonym">Mummichog</name>
    <dbReference type="NCBI Taxonomy" id="8078"/>
    <lineage>
        <taxon>Eukaryota</taxon>
        <taxon>Metazoa</taxon>
        <taxon>Chordata</taxon>
        <taxon>Craniata</taxon>
        <taxon>Vertebrata</taxon>
        <taxon>Euteleostomi</taxon>
        <taxon>Actinopterygii</taxon>
        <taxon>Neopterygii</taxon>
        <taxon>Teleostei</taxon>
        <taxon>Neoteleostei</taxon>
        <taxon>Acanthomorphata</taxon>
        <taxon>Ovalentaria</taxon>
        <taxon>Atherinomorphae</taxon>
        <taxon>Cyprinodontiformes</taxon>
        <taxon>Fundulidae</taxon>
        <taxon>Fundulus</taxon>
    </lineage>
</organism>
<keyword evidence="3 8" id="KW-0479">Metal-binding</keyword>
<feature type="binding site" evidence="8">
    <location>
        <position position="35"/>
    </location>
    <ligand>
        <name>Mg(2+)</name>
        <dbReference type="ChEBI" id="CHEBI:18420"/>
    </ligand>
</feature>
<dbReference type="PANTHER" id="PTHR20889">
    <property type="entry name" value="PHOSPHATASE, ORPHAN 1, 2"/>
    <property type="match status" value="1"/>
</dbReference>
<dbReference type="AlphaFoldDB" id="A0A3Q2P850"/>
<name>A0A3Q2P850_FUNHE</name>
<comment type="similarity">
    <text evidence="2">Belongs to the HAD-like hydrolase superfamily. PHOSPHO family.</text>
</comment>
<dbReference type="Gene3D" id="3.40.50.1000">
    <property type="entry name" value="HAD superfamily/HAD-like"/>
    <property type="match status" value="1"/>
</dbReference>
<evidence type="ECO:0000256" key="7">
    <source>
        <dbReference type="PIRSR" id="PIRSR031051-2"/>
    </source>
</evidence>
<dbReference type="GO" id="GO:0016791">
    <property type="term" value="F:phosphatase activity"/>
    <property type="evidence" value="ECO:0007669"/>
    <property type="project" value="InterPro"/>
</dbReference>
<dbReference type="Pfam" id="PF06888">
    <property type="entry name" value="Put_Phosphatase"/>
    <property type="match status" value="1"/>
</dbReference>
<evidence type="ECO:0000256" key="3">
    <source>
        <dbReference type="ARBA" id="ARBA00022723"/>
    </source>
</evidence>
<feature type="active site" description="Nucleophile" evidence="6">
    <location>
        <position position="33"/>
    </location>
</feature>